<evidence type="ECO:0000313" key="2">
    <source>
        <dbReference type="Proteomes" id="UP000093695"/>
    </source>
</evidence>
<protein>
    <recommendedName>
        <fullName evidence="3">ATP-grasp ribosomal peptide maturase</fullName>
    </recommendedName>
</protein>
<evidence type="ECO:0008006" key="3">
    <source>
        <dbReference type="Google" id="ProtNLM"/>
    </source>
</evidence>
<dbReference type="PANTHER" id="PTHR21621:SF0">
    <property type="entry name" value="BETA-CITRYLGLUTAMATE SYNTHASE B-RELATED"/>
    <property type="match status" value="1"/>
</dbReference>
<keyword evidence="2" id="KW-1185">Reference proteome</keyword>
<dbReference type="PANTHER" id="PTHR21621">
    <property type="entry name" value="RIBOSOMAL PROTEIN S6 MODIFICATION PROTEIN"/>
    <property type="match status" value="1"/>
</dbReference>
<accession>A0A193BZZ6</accession>
<dbReference type="GO" id="GO:0005737">
    <property type="term" value="C:cytoplasm"/>
    <property type="evidence" value="ECO:0007669"/>
    <property type="project" value="TreeGrafter"/>
</dbReference>
<name>A0A193BZZ6_AMYOR</name>
<dbReference type="RefSeq" id="WP_044853400.1">
    <property type="nucleotide sequence ID" value="NZ_CP016174.1"/>
</dbReference>
<dbReference type="GO" id="GO:0009432">
    <property type="term" value="P:SOS response"/>
    <property type="evidence" value="ECO:0007669"/>
    <property type="project" value="TreeGrafter"/>
</dbReference>
<dbReference type="SUPFAM" id="SSF56059">
    <property type="entry name" value="Glutathione synthetase ATP-binding domain-like"/>
    <property type="match status" value="1"/>
</dbReference>
<evidence type="ECO:0000313" key="1">
    <source>
        <dbReference type="EMBL" id="ANN17792.1"/>
    </source>
</evidence>
<dbReference type="KEGG" id="aori:SD37_20485"/>
<reference evidence="1 2" key="1">
    <citation type="journal article" date="2015" name="Genome Announc.">
        <title>Draft Genome Sequence of Norvancomycin-Producing Strain Amycolatopsis orientalis CPCC200066.</title>
        <authorList>
            <person name="Lei X."/>
            <person name="Yuan F."/>
            <person name="Shi Y."/>
            <person name="Li X."/>
            <person name="Wang L."/>
            <person name="Hong B."/>
        </authorList>
    </citation>
    <scope>NUCLEOTIDE SEQUENCE [LARGE SCALE GENOMIC DNA]</scope>
    <source>
        <strain evidence="1 2">B-37</strain>
    </source>
</reference>
<gene>
    <name evidence="1" type="ORF">SD37_20485</name>
</gene>
<proteinExistence type="predicted"/>
<dbReference type="EMBL" id="CP016174">
    <property type="protein sequence ID" value="ANN17792.1"/>
    <property type="molecule type" value="Genomic_DNA"/>
</dbReference>
<dbReference type="AlphaFoldDB" id="A0A193BZZ6"/>
<sequence length="324" mass="35189">MTEHRDPLVLVVGIREDWSAAAVGRELDARGVRRHVVNVGDFPLSLSLGAELTPEAEGWRGSLLTAEHDVPLHEVTAVYYGKPTEPVMPAGMSGPELRFSRAQARVGLGGVLASLPVRWISHPSALADAAYKPRQLATLGQAGLTVPPTLITNDADAVREFAERFGELIVKPLAEPVVYESGGEALVYTRRLGRNELGSLDGIEVTAHLVQQWQPKWFEARVTAVGDRLFPVAIHASSEKALVDWRSDYDALTYEVIDVPDHVRAGIIRYLDAAGLAFSAFDFVVGPDRTWTCLEANAVAAWGWLAEECDLPIAAAIAEALIEE</sequence>
<dbReference type="Proteomes" id="UP000093695">
    <property type="component" value="Chromosome"/>
</dbReference>
<dbReference type="Gene3D" id="3.30.470.20">
    <property type="entry name" value="ATP-grasp fold, B domain"/>
    <property type="match status" value="1"/>
</dbReference>
<dbReference type="GO" id="GO:0018169">
    <property type="term" value="F:ribosomal S6-glutamic acid ligase activity"/>
    <property type="evidence" value="ECO:0007669"/>
    <property type="project" value="TreeGrafter"/>
</dbReference>
<organism evidence="1 2">
    <name type="scientific">Amycolatopsis orientalis</name>
    <name type="common">Nocardia orientalis</name>
    <dbReference type="NCBI Taxonomy" id="31958"/>
    <lineage>
        <taxon>Bacteria</taxon>
        <taxon>Bacillati</taxon>
        <taxon>Actinomycetota</taxon>
        <taxon>Actinomycetes</taxon>
        <taxon>Pseudonocardiales</taxon>
        <taxon>Pseudonocardiaceae</taxon>
        <taxon>Amycolatopsis</taxon>
    </lineage>
</organism>
<dbReference type="STRING" id="31958.SD37_20485"/>